<organism evidence="11 12">
    <name type="scientific">Salinisphaera japonica YTM-1</name>
    <dbReference type="NCBI Taxonomy" id="1209778"/>
    <lineage>
        <taxon>Bacteria</taxon>
        <taxon>Pseudomonadati</taxon>
        <taxon>Pseudomonadota</taxon>
        <taxon>Gammaproteobacteria</taxon>
        <taxon>Salinisphaerales</taxon>
        <taxon>Salinisphaeraceae</taxon>
        <taxon>Salinisphaera</taxon>
    </lineage>
</organism>
<dbReference type="SUPFAM" id="SSF103481">
    <property type="entry name" value="Multidrug resistance efflux transporter EmrE"/>
    <property type="match status" value="1"/>
</dbReference>
<proteinExistence type="inferred from homology"/>
<dbReference type="GO" id="GO:0005886">
    <property type="term" value="C:plasma membrane"/>
    <property type="evidence" value="ECO:0007669"/>
    <property type="project" value="UniProtKB-SubCell"/>
</dbReference>
<evidence type="ECO:0000256" key="4">
    <source>
        <dbReference type="ARBA" id="ARBA00022692"/>
    </source>
</evidence>
<comment type="subcellular location">
    <subcellularLocation>
        <location evidence="1 9">Cell membrane</location>
        <topology evidence="1 9">Multi-pass membrane protein</topology>
    </subcellularLocation>
</comment>
<dbReference type="RefSeq" id="WP_123658535.1">
    <property type="nucleotide sequence ID" value="NZ_AYKG01000031.1"/>
</dbReference>
<dbReference type="InterPro" id="IPR000390">
    <property type="entry name" value="Small_drug/metabolite_transptr"/>
</dbReference>
<evidence type="ECO:0000256" key="1">
    <source>
        <dbReference type="ARBA" id="ARBA00004651"/>
    </source>
</evidence>
<keyword evidence="12" id="KW-1185">Reference proteome</keyword>
<dbReference type="InterPro" id="IPR045324">
    <property type="entry name" value="Small_multidrug_res"/>
</dbReference>
<keyword evidence="2" id="KW-0813">Transport</keyword>
<protein>
    <recommendedName>
        <fullName evidence="8">Guanidinium exporter</fullName>
    </recommendedName>
</protein>
<feature type="transmembrane region" description="Helical" evidence="10">
    <location>
        <begin position="33"/>
        <end position="51"/>
    </location>
</feature>
<dbReference type="PANTHER" id="PTHR30561:SF0">
    <property type="entry name" value="GUANIDINIUM EXPORTER"/>
    <property type="match status" value="1"/>
</dbReference>
<dbReference type="EMBL" id="AYKG01000031">
    <property type="protein sequence ID" value="ROO26970.1"/>
    <property type="molecule type" value="Genomic_DNA"/>
</dbReference>
<dbReference type="InParanoid" id="A0A423PN02"/>
<dbReference type="FunCoup" id="A0A423PN02">
    <property type="interactions" value="129"/>
</dbReference>
<dbReference type="AlphaFoldDB" id="A0A423PN02"/>
<evidence type="ECO:0000256" key="6">
    <source>
        <dbReference type="ARBA" id="ARBA00023136"/>
    </source>
</evidence>
<feature type="transmembrane region" description="Helical" evidence="10">
    <location>
        <begin position="58"/>
        <end position="79"/>
    </location>
</feature>
<evidence type="ECO:0000313" key="11">
    <source>
        <dbReference type="EMBL" id="ROO26970.1"/>
    </source>
</evidence>
<evidence type="ECO:0000256" key="10">
    <source>
        <dbReference type="SAM" id="Phobius"/>
    </source>
</evidence>
<dbReference type="InterPro" id="IPR037185">
    <property type="entry name" value="EmrE-like"/>
</dbReference>
<accession>A0A423PN02</accession>
<keyword evidence="6 10" id="KW-0472">Membrane</keyword>
<sequence length="105" mass="10960">MLAWAALVAAGVFEVVGVQGFQMLTRSRIVPGLARLVAGFGIGLTLLHMAAQQIPLGIAYAVFSAIGTIGSTLVGVFVWHETLGLRRGGWLCVVIGAIIGLKLCQ</sequence>
<comment type="caution">
    <text evidence="11">The sequence shown here is derived from an EMBL/GenBank/DDBJ whole genome shotgun (WGS) entry which is preliminary data.</text>
</comment>
<evidence type="ECO:0000256" key="8">
    <source>
        <dbReference type="ARBA" id="ARBA00039168"/>
    </source>
</evidence>
<evidence type="ECO:0000256" key="7">
    <source>
        <dbReference type="ARBA" id="ARBA00038151"/>
    </source>
</evidence>
<evidence type="ECO:0000256" key="9">
    <source>
        <dbReference type="RuleBase" id="RU003942"/>
    </source>
</evidence>
<dbReference type="OrthoDB" id="9808638at2"/>
<reference evidence="11 12" key="1">
    <citation type="submission" date="2013-10" db="EMBL/GenBank/DDBJ databases">
        <title>Salinisphaera japonica YTM-1 Genome Sequencing.</title>
        <authorList>
            <person name="Lai Q."/>
            <person name="Li C."/>
            <person name="Shao Z."/>
        </authorList>
    </citation>
    <scope>NUCLEOTIDE SEQUENCE [LARGE SCALE GENOMIC DNA]</scope>
    <source>
        <strain evidence="11 12">YTM-1</strain>
    </source>
</reference>
<gene>
    <name evidence="11" type="ORF">SAJA_10240</name>
</gene>
<comment type="similarity">
    <text evidence="7">Belongs to the drug/metabolite transporter (DMT) superfamily. Small multidrug resistance (SMR) (TC 2.A.7.1) family. Gdx/SugE subfamily.</text>
</comment>
<keyword evidence="4 9" id="KW-0812">Transmembrane</keyword>
<dbReference type="GO" id="GO:0022857">
    <property type="term" value="F:transmembrane transporter activity"/>
    <property type="evidence" value="ECO:0007669"/>
    <property type="project" value="InterPro"/>
</dbReference>
<dbReference type="Proteomes" id="UP000285310">
    <property type="component" value="Unassembled WGS sequence"/>
</dbReference>
<keyword evidence="5 10" id="KW-1133">Transmembrane helix</keyword>
<keyword evidence="3" id="KW-1003">Cell membrane</keyword>
<evidence type="ECO:0000256" key="2">
    <source>
        <dbReference type="ARBA" id="ARBA00022448"/>
    </source>
</evidence>
<evidence type="ECO:0000256" key="3">
    <source>
        <dbReference type="ARBA" id="ARBA00022475"/>
    </source>
</evidence>
<evidence type="ECO:0000313" key="12">
    <source>
        <dbReference type="Proteomes" id="UP000285310"/>
    </source>
</evidence>
<dbReference type="Gene3D" id="1.10.3730.20">
    <property type="match status" value="1"/>
</dbReference>
<name>A0A423PN02_9GAMM</name>
<evidence type="ECO:0000256" key="5">
    <source>
        <dbReference type="ARBA" id="ARBA00022989"/>
    </source>
</evidence>
<dbReference type="Pfam" id="PF00893">
    <property type="entry name" value="Multi_Drug_Res"/>
    <property type="match status" value="1"/>
</dbReference>
<dbReference type="PANTHER" id="PTHR30561">
    <property type="entry name" value="SMR FAMILY PROTON-DEPENDENT DRUG EFFLUX TRANSPORTER SUGE"/>
    <property type="match status" value="1"/>
</dbReference>